<protein>
    <recommendedName>
        <fullName evidence="1">VOC domain-containing protein</fullName>
    </recommendedName>
</protein>
<name>E6PEN9_9ZZZZ</name>
<evidence type="ECO:0000259" key="1">
    <source>
        <dbReference type="PROSITE" id="PS51819"/>
    </source>
</evidence>
<organism evidence="2">
    <name type="scientific">mine drainage metagenome</name>
    <dbReference type="NCBI Taxonomy" id="410659"/>
    <lineage>
        <taxon>unclassified sequences</taxon>
        <taxon>metagenomes</taxon>
        <taxon>ecological metagenomes</taxon>
    </lineage>
</organism>
<dbReference type="InterPro" id="IPR029068">
    <property type="entry name" value="Glyas_Bleomycin-R_OHBP_Dase"/>
</dbReference>
<reference evidence="2" key="1">
    <citation type="submission" date="2009-10" db="EMBL/GenBank/DDBJ databases">
        <title>Diversity of trophic interactions inside an arsenic-rich microbial ecosystem.</title>
        <authorList>
            <person name="Bertin P.N."/>
            <person name="Heinrich-Salmeron A."/>
            <person name="Pelletier E."/>
            <person name="Goulhen-Chollet F."/>
            <person name="Arsene-Ploetze F."/>
            <person name="Gallien S."/>
            <person name="Calteau A."/>
            <person name="Vallenet D."/>
            <person name="Casiot C."/>
            <person name="Chane-Woon-Ming B."/>
            <person name="Giloteaux L."/>
            <person name="Barakat M."/>
            <person name="Bonnefoy V."/>
            <person name="Bruneel O."/>
            <person name="Chandler M."/>
            <person name="Cleiss J."/>
            <person name="Duran R."/>
            <person name="Elbaz-Poulichet F."/>
            <person name="Fonknechten N."/>
            <person name="Lauga B."/>
            <person name="Mornico D."/>
            <person name="Ortet P."/>
            <person name="Schaeffer C."/>
            <person name="Siguier P."/>
            <person name="Alexander Thil Smith A."/>
            <person name="Van Dorsselaer A."/>
            <person name="Weissenbach J."/>
            <person name="Medigue C."/>
            <person name="Le Paslier D."/>
        </authorList>
    </citation>
    <scope>NUCLEOTIDE SEQUENCE</scope>
</reference>
<gene>
    <name evidence="2" type="ORF">CARN1_0099</name>
</gene>
<dbReference type="SUPFAM" id="SSF54593">
    <property type="entry name" value="Glyoxalase/Bleomycin resistance protein/Dihydroxybiphenyl dioxygenase"/>
    <property type="match status" value="1"/>
</dbReference>
<accession>E6PEN9</accession>
<feature type="domain" description="VOC" evidence="1">
    <location>
        <begin position="5"/>
        <end position="117"/>
    </location>
</feature>
<dbReference type="Gene3D" id="3.10.180.10">
    <property type="entry name" value="2,3-Dihydroxybiphenyl 1,2-Dioxygenase, domain 1"/>
    <property type="match status" value="1"/>
</dbReference>
<dbReference type="Pfam" id="PF00903">
    <property type="entry name" value="Glyoxalase"/>
    <property type="match status" value="1"/>
</dbReference>
<proteinExistence type="predicted"/>
<sequence length="121" mass="13164">MGFASLSAVMLVCGDLHRSLRFYRDILGFRVTADAAPARFDLELREGIALSLHARSGLLAVRPGSLQLGFCVDNVDAFLADCRHLEVPIFQDAYDEPFGRVAVIGDPDGYPIQVASPRAQS</sequence>
<dbReference type="InterPro" id="IPR004360">
    <property type="entry name" value="Glyas_Fos-R_dOase_dom"/>
</dbReference>
<evidence type="ECO:0000313" key="2">
    <source>
        <dbReference type="EMBL" id="CBH74924.1"/>
    </source>
</evidence>
<comment type="caution">
    <text evidence="2">The sequence shown here is derived from an EMBL/GenBank/DDBJ whole genome shotgun (WGS) entry which is preliminary data.</text>
</comment>
<dbReference type="InterPro" id="IPR037523">
    <property type="entry name" value="VOC_core"/>
</dbReference>
<dbReference type="AlphaFoldDB" id="E6PEN9"/>
<dbReference type="EMBL" id="CABL01000005">
    <property type="protein sequence ID" value="CBH74924.1"/>
    <property type="molecule type" value="Genomic_DNA"/>
</dbReference>
<dbReference type="PROSITE" id="PS51819">
    <property type="entry name" value="VOC"/>
    <property type="match status" value="1"/>
</dbReference>